<dbReference type="GO" id="GO:0016755">
    <property type="term" value="F:aminoacyltransferase activity"/>
    <property type="evidence" value="ECO:0007669"/>
    <property type="project" value="InterPro"/>
</dbReference>
<evidence type="ECO:0000256" key="3">
    <source>
        <dbReference type="ARBA" id="ARBA00022960"/>
    </source>
</evidence>
<evidence type="ECO:0000256" key="4">
    <source>
        <dbReference type="ARBA" id="ARBA00022984"/>
    </source>
</evidence>
<dbReference type="PANTHER" id="PTHR36174">
    <property type="entry name" value="LIPID II:GLYCINE GLYCYLTRANSFERASE"/>
    <property type="match status" value="1"/>
</dbReference>
<evidence type="ECO:0000313" key="8">
    <source>
        <dbReference type="EMBL" id="GAX61250.1"/>
    </source>
</evidence>
<organism evidence="8 9">
    <name type="scientific">Candidatus Scalindua japonica</name>
    <dbReference type="NCBI Taxonomy" id="1284222"/>
    <lineage>
        <taxon>Bacteria</taxon>
        <taxon>Pseudomonadati</taxon>
        <taxon>Planctomycetota</taxon>
        <taxon>Candidatus Brocadiia</taxon>
        <taxon>Candidatus Brocadiales</taxon>
        <taxon>Candidatus Scalinduaceae</taxon>
        <taxon>Candidatus Scalindua</taxon>
    </lineage>
</organism>
<dbReference type="GO" id="GO:0009252">
    <property type="term" value="P:peptidoglycan biosynthetic process"/>
    <property type="evidence" value="ECO:0007669"/>
    <property type="project" value="UniProtKB-KW"/>
</dbReference>
<dbReference type="PANTHER" id="PTHR36174:SF1">
    <property type="entry name" value="LIPID II:GLYCINE GLYCYLTRANSFERASE"/>
    <property type="match status" value="1"/>
</dbReference>
<evidence type="ECO:0000313" key="9">
    <source>
        <dbReference type="Proteomes" id="UP000218542"/>
    </source>
</evidence>
<dbReference type="SUPFAM" id="SSF55729">
    <property type="entry name" value="Acyl-CoA N-acyltransferases (Nat)"/>
    <property type="match status" value="1"/>
</dbReference>
<feature type="domain" description="BioF2-like acetyltransferase" evidence="7">
    <location>
        <begin position="5"/>
        <end position="68"/>
    </location>
</feature>
<dbReference type="GO" id="GO:0071555">
    <property type="term" value="P:cell wall organization"/>
    <property type="evidence" value="ECO:0007669"/>
    <property type="project" value="UniProtKB-KW"/>
</dbReference>
<comment type="caution">
    <text evidence="8">The sequence shown here is derived from an EMBL/GenBank/DDBJ whole genome shotgun (WGS) entry which is preliminary data.</text>
</comment>
<dbReference type="InterPro" id="IPR038740">
    <property type="entry name" value="BioF2-like_GNAT_dom"/>
</dbReference>
<comment type="similarity">
    <text evidence="1">Belongs to the FemABX family.</text>
</comment>
<dbReference type="PROSITE" id="PS51191">
    <property type="entry name" value="FEMABX"/>
    <property type="match status" value="1"/>
</dbReference>
<evidence type="ECO:0000256" key="1">
    <source>
        <dbReference type="ARBA" id="ARBA00009943"/>
    </source>
</evidence>
<evidence type="ECO:0000256" key="2">
    <source>
        <dbReference type="ARBA" id="ARBA00022679"/>
    </source>
</evidence>
<name>A0A286TZD9_9BACT</name>
<keyword evidence="2" id="KW-0808">Transferase</keyword>
<keyword evidence="6" id="KW-0961">Cell wall biogenesis/degradation</keyword>
<dbReference type="InterPro" id="IPR003447">
    <property type="entry name" value="FEMABX"/>
</dbReference>
<dbReference type="EMBL" id="BAOS01000020">
    <property type="protein sequence ID" value="GAX61250.1"/>
    <property type="molecule type" value="Genomic_DNA"/>
</dbReference>
<keyword evidence="5" id="KW-0012">Acyltransferase</keyword>
<dbReference type="AlphaFoldDB" id="A0A286TZD9"/>
<gene>
    <name evidence="8" type="ORF">SCALIN_C20_0027</name>
</gene>
<proteinExistence type="inferred from homology"/>
<keyword evidence="4" id="KW-0573">Peptidoglycan synthesis</keyword>
<protein>
    <recommendedName>
        <fullName evidence="7">BioF2-like acetyltransferase domain-containing protein</fullName>
    </recommendedName>
</protein>
<keyword evidence="9" id="KW-1185">Reference proteome</keyword>
<dbReference type="GO" id="GO:0008360">
    <property type="term" value="P:regulation of cell shape"/>
    <property type="evidence" value="ECO:0007669"/>
    <property type="project" value="UniProtKB-KW"/>
</dbReference>
<evidence type="ECO:0000256" key="6">
    <source>
        <dbReference type="ARBA" id="ARBA00023316"/>
    </source>
</evidence>
<dbReference type="Proteomes" id="UP000218542">
    <property type="component" value="Unassembled WGS sequence"/>
</dbReference>
<dbReference type="RefSeq" id="WP_420885432.1">
    <property type="nucleotide sequence ID" value="NZ_BAOS01000020.1"/>
</dbReference>
<dbReference type="Pfam" id="PF13480">
    <property type="entry name" value="Acetyltransf_6"/>
    <property type="match status" value="1"/>
</dbReference>
<accession>A0A286TZD9</accession>
<reference evidence="9" key="1">
    <citation type="journal article" date="2017" name="Environ. Microbiol. Rep.">
        <title>Genetic Diversity of Marine Anaerobic Ammonium-Oxidizing Bacteria as Revealed by Genomic and Proteomic Analyses of 'Candidatus Scalindua japonica'.</title>
        <authorList>
            <person name="Oshiki M."/>
            <person name="Mizuto K."/>
            <person name="Kimura Z."/>
            <person name="Kindaichi T."/>
            <person name="Satoh H."/>
            <person name="Okabe S."/>
        </authorList>
    </citation>
    <scope>NUCLEOTIDE SEQUENCE [LARGE SCALE GENOMIC DNA]</scope>
    <source>
        <strain evidence="9">husup-a2</strain>
    </source>
</reference>
<dbReference type="InterPro" id="IPR050644">
    <property type="entry name" value="PG_Glycine_Bridge_Synth"/>
</dbReference>
<sequence length="131" mass="15426">MLASYKKKIIAGAVYFHFGEKAIYKYGASDIQYQGFRPNNIVMWEAIKWYCRNGYQEFCFGKTNLEHKGLVRFKNGWGAAKHMIKYYKYDLKDNKFVKESSLVSGFHNKVFNKTPIPILKVFGNLFYKYMG</sequence>
<dbReference type="InterPro" id="IPR016181">
    <property type="entry name" value="Acyl_CoA_acyltransferase"/>
</dbReference>
<evidence type="ECO:0000256" key="5">
    <source>
        <dbReference type="ARBA" id="ARBA00023315"/>
    </source>
</evidence>
<keyword evidence="3" id="KW-0133">Cell shape</keyword>
<dbReference type="Gene3D" id="3.40.630.30">
    <property type="match status" value="1"/>
</dbReference>
<evidence type="ECO:0000259" key="7">
    <source>
        <dbReference type="Pfam" id="PF13480"/>
    </source>
</evidence>